<dbReference type="GO" id="GO:0016872">
    <property type="term" value="F:intramolecular lyase activity"/>
    <property type="evidence" value="ECO:0007669"/>
    <property type="project" value="InterPro"/>
</dbReference>
<dbReference type="InterPro" id="IPR036298">
    <property type="entry name" value="Chalcone_isomerase_sf"/>
</dbReference>
<feature type="region of interest" description="Disordered" evidence="1">
    <location>
        <begin position="34"/>
        <end position="55"/>
    </location>
</feature>
<gene>
    <name evidence="4" type="ORF">W97_02788</name>
</gene>
<dbReference type="eggNOG" id="ENOG502RGD3">
    <property type="taxonomic scope" value="Eukaryota"/>
</dbReference>
<evidence type="ECO:0000313" key="4">
    <source>
        <dbReference type="EMBL" id="EON63560.1"/>
    </source>
</evidence>
<protein>
    <recommendedName>
        <fullName evidence="3">Chalcone isomerase domain-containing protein</fullName>
    </recommendedName>
</protein>
<name>R7YNR8_CONA1</name>
<dbReference type="PANTHER" id="PTHR47284:SF3">
    <property type="entry name" value="FATTY-ACID-BINDING PROTEIN 2"/>
    <property type="match status" value="1"/>
</dbReference>
<reference evidence="5" key="1">
    <citation type="submission" date="2012-06" db="EMBL/GenBank/DDBJ databases">
        <title>The genome sequence of Coniosporium apollinis CBS 100218.</title>
        <authorList>
            <consortium name="The Broad Institute Genome Sequencing Platform"/>
            <person name="Cuomo C."/>
            <person name="Gorbushina A."/>
            <person name="Noack S."/>
            <person name="Walker B."/>
            <person name="Young S.K."/>
            <person name="Zeng Q."/>
            <person name="Gargeya S."/>
            <person name="Fitzgerald M."/>
            <person name="Haas B."/>
            <person name="Abouelleil A."/>
            <person name="Alvarado L."/>
            <person name="Arachchi H.M."/>
            <person name="Berlin A.M."/>
            <person name="Chapman S.B."/>
            <person name="Goldberg J."/>
            <person name="Griggs A."/>
            <person name="Gujja S."/>
            <person name="Hansen M."/>
            <person name="Howarth C."/>
            <person name="Imamovic A."/>
            <person name="Larimer J."/>
            <person name="McCowan C."/>
            <person name="Montmayeur A."/>
            <person name="Murphy C."/>
            <person name="Neiman D."/>
            <person name="Pearson M."/>
            <person name="Priest M."/>
            <person name="Roberts A."/>
            <person name="Saif S."/>
            <person name="Shea T."/>
            <person name="Sisk P."/>
            <person name="Sykes S."/>
            <person name="Wortman J."/>
            <person name="Nusbaum C."/>
            <person name="Birren B."/>
        </authorList>
    </citation>
    <scope>NUCLEOTIDE SEQUENCE [LARGE SCALE GENOMIC DNA]</scope>
    <source>
        <strain evidence="5">CBS 100218</strain>
    </source>
</reference>
<dbReference type="InterPro" id="IPR016088">
    <property type="entry name" value="Chalcone_isomerase_3-sand"/>
</dbReference>
<dbReference type="HOGENOM" id="CLU_038840_1_1_1"/>
<dbReference type="OMA" id="FMHLRDG"/>
<evidence type="ECO:0000313" key="5">
    <source>
        <dbReference type="Proteomes" id="UP000016924"/>
    </source>
</evidence>
<keyword evidence="2" id="KW-0812">Transmembrane</keyword>
<keyword evidence="2" id="KW-0472">Membrane</keyword>
<dbReference type="SUPFAM" id="SSF54626">
    <property type="entry name" value="Chalcone isomerase"/>
    <property type="match status" value="1"/>
</dbReference>
<feature type="transmembrane region" description="Helical" evidence="2">
    <location>
        <begin position="71"/>
        <end position="91"/>
    </location>
</feature>
<sequence>MSSKPALRLLRQPLTRCLRPSKSYHPRNASTLRALTSSAEGPPPSPRNPLDPLTTSRLEAARRAYYTRRSYYASAGAAICMLVPLVLINFMDAEKLDASSSSSSSFQGKPVVLAPGGEKLVAISEKSGEPVVEVVETGTSSVPHFPKTIRIPTPGGVGNETDEEYTLLGLGIRTVSFLSIQVYVVGFYVSTASLAALQARLIHHVNPAASTLIPGEKEKLKQALLSPDESYDIWDAVLRDSVETGTGIGGVKSAWRVVPTRNTDFAHLRDGWVRGITARTQEAARKAQALAQPLVLGTQPGEALDRFDDDGFADAMKSFKALFGGRGKAPKGSVVLLTRDEKGKLGVLFQEKETQRMVNMGEVGDERIARLVWLGYLGGKNVSSEGARKGVVDGVMGLVERPVGTVETRVE</sequence>
<dbReference type="Gene3D" id="3.50.70.10">
    <property type="match status" value="1"/>
</dbReference>
<evidence type="ECO:0000256" key="1">
    <source>
        <dbReference type="SAM" id="MobiDB-lite"/>
    </source>
</evidence>
<proteinExistence type="predicted"/>
<dbReference type="Proteomes" id="UP000016924">
    <property type="component" value="Unassembled WGS sequence"/>
</dbReference>
<dbReference type="STRING" id="1168221.R7YNR8"/>
<dbReference type="OrthoDB" id="18193at2759"/>
<evidence type="ECO:0000256" key="2">
    <source>
        <dbReference type="SAM" id="Phobius"/>
    </source>
</evidence>
<organism evidence="4 5">
    <name type="scientific">Coniosporium apollinis (strain CBS 100218)</name>
    <name type="common">Rock-inhabiting black yeast</name>
    <dbReference type="NCBI Taxonomy" id="1168221"/>
    <lineage>
        <taxon>Eukaryota</taxon>
        <taxon>Fungi</taxon>
        <taxon>Dikarya</taxon>
        <taxon>Ascomycota</taxon>
        <taxon>Pezizomycotina</taxon>
        <taxon>Dothideomycetes</taxon>
        <taxon>Dothideomycetes incertae sedis</taxon>
        <taxon>Coniosporium</taxon>
    </lineage>
</organism>
<keyword evidence="5" id="KW-1185">Reference proteome</keyword>
<dbReference type="Pfam" id="PF16035">
    <property type="entry name" value="Chalcone_2"/>
    <property type="match status" value="1"/>
</dbReference>
<dbReference type="GeneID" id="19900099"/>
<dbReference type="InterPro" id="IPR016087">
    <property type="entry name" value="Chalcone_isomerase"/>
</dbReference>
<dbReference type="EMBL" id="JH767563">
    <property type="protein sequence ID" value="EON63560.1"/>
    <property type="molecule type" value="Genomic_DNA"/>
</dbReference>
<dbReference type="PANTHER" id="PTHR47284">
    <property type="entry name" value="FATTY-ACID-BINDING PROTEIN 2"/>
    <property type="match status" value="1"/>
</dbReference>
<dbReference type="RefSeq" id="XP_007778877.1">
    <property type="nucleotide sequence ID" value="XM_007780687.1"/>
</dbReference>
<accession>R7YNR8</accession>
<dbReference type="AlphaFoldDB" id="R7YNR8"/>
<keyword evidence="2" id="KW-1133">Transmembrane helix</keyword>
<feature type="domain" description="Chalcone isomerase" evidence="3">
    <location>
        <begin position="163"/>
        <end position="392"/>
    </location>
</feature>
<evidence type="ECO:0000259" key="3">
    <source>
        <dbReference type="Pfam" id="PF16035"/>
    </source>
</evidence>